<name>A0A5N5STP6_9CRUS</name>
<keyword evidence="12" id="KW-1185">Reference proteome</keyword>
<protein>
    <submittedName>
        <fullName evidence="11">Transmembrane protein 43-like protein</fullName>
    </submittedName>
</protein>
<dbReference type="Pfam" id="PF07787">
    <property type="entry name" value="TMEM43"/>
    <property type="match status" value="1"/>
</dbReference>
<reference evidence="11 12" key="1">
    <citation type="journal article" date="2019" name="PLoS Biol.">
        <title>Sex chromosomes control vertical transmission of feminizing Wolbachia symbionts in an isopod.</title>
        <authorList>
            <person name="Becking T."/>
            <person name="Chebbi M.A."/>
            <person name="Giraud I."/>
            <person name="Moumen B."/>
            <person name="Laverre T."/>
            <person name="Caubet Y."/>
            <person name="Peccoud J."/>
            <person name="Gilbert C."/>
            <person name="Cordaux R."/>
        </authorList>
    </citation>
    <scope>NUCLEOTIDE SEQUENCE [LARGE SCALE GENOMIC DNA]</scope>
    <source>
        <strain evidence="11">ANa2</strain>
        <tissue evidence="11">Whole body excluding digestive tract and cuticle</tissue>
    </source>
</reference>
<feature type="transmembrane region" description="Helical" evidence="10">
    <location>
        <begin position="157"/>
        <end position="178"/>
    </location>
</feature>
<dbReference type="InterPro" id="IPR012430">
    <property type="entry name" value="TMEM43_fam"/>
</dbReference>
<keyword evidence="8 10" id="KW-0472">Membrane</keyword>
<evidence type="ECO:0000256" key="9">
    <source>
        <dbReference type="ARBA" id="ARBA00023242"/>
    </source>
</evidence>
<dbReference type="GO" id="GO:0005789">
    <property type="term" value="C:endoplasmic reticulum membrane"/>
    <property type="evidence" value="ECO:0007669"/>
    <property type="project" value="UniProtKB-SubCell"/>
</dbReference>
<dbReference type="PANTHER" id="PTHR13416">
    <property type="match status" value="1"/>
</dbReference>
<comment type="subcellular location">
    <subcellularLocation>
        <location evidence="1">Endomembrane system</location>
        <topology evidence="1">Multi-pass membrane protein</topology>
    </subcellularLocation>
    <subcellularLocation>
        <location evidence="3">Endoplasmic reticulum membrane</location>
    </subcellularLocation>
    <subcellularLocation>
        <location evidence="2">Nucleus envelope</location>
    </subcellularLocation>
</comment>
<evidence type="ECO:0000256" key="2">
    <source>
        <dbReference type="ARBA" id="ARBA00004259"/>
    </source>
</evidence>
<dbReference type="GO" id="GO:0071763">
    <property type="term" value="P:nuclear membrane organization"/>
    <property type="evidence" value="ECO:0007669"/>
    <property type="project" value="TreeGrafter"/>
</dbReference>
<evidence type="ECO:0000256" key="10">
    <source>
        <dbReference type="SAM" id="Phobius"/>
    </source>
</evidence>
<comment type="caution">
    <text evidence="11">The sequence shown here is derived from an EMBL/GenBank/DDBJ whole genome shotgun (WGS) entry which is preliminary data.</text>
</comment>
<proteinExistence type="inferred from homology"/>
<comment type="similarity">
    <text evidence="4">Belongs to the TMEM43 family.</text>
</comment>
<keyword evidence="9" id="KW-0539">Nucleus</keyword>
<evidence type="ECO:0000256" key="1">
    <source>
        <dbReference type="ARBA" id="ARBA00004127"/>
    </source>
</evidence>
<evidence type="ECO:0000256" key="4">
    <source>
        <dbReference type="ARBA" id="ARBA00006627"/>
    </source>
</evidence>
<keyword evidence="7 10" id="KW-1133">Transmembrane helix</keyword>
<evidence type="ECO:0000256" key="7">
    <source>
        <dbReference type="ARBA" id="ARBA00022989"/>
    </source>
</evidence>
<feature type="non-terminal residue" evidence="11">
    <location>
        <position position="181"/>
    </location>
</feature>
<sequence>MYNLIHIFGLKHCGCKEVIDTVLSVHYRTSIVPAVIQTAEIVKIGSYNLSPAIKETFTKFIAFSGDEQPDTDEVKLHNGMYYFTKDIFNPETGDIRVQFYFAGHDGNVITLIGKQSGDSLHPYVTSSGRELLMVREGKISIEEMFSSEHAQNRILTWFYRLFGWFLLFIGMTSVSSIVQYL</sequence>
<evidence type="ECO:0000256" key="3">
    <source>
        <dbReference type="ARBA" id="ARBA00004586"/>
    </source>
</evidence>
<evidence type="ECO:0000256" key="5">
    <source>
        <dbReference type="ARBA" id="ARBA00022692"/>
    </source>
</evidence>
<dbReference type="EMBL" id="SEYY01020089">
    <property type="protein sequence ID" value="KAB7497596.1"/>
    <property type="molecule type" value="Genomic_DNA"/>
</dbReference>
<gene>
    <name evidence="11" type="ORF">Anas_10663</name>
</gene>
<keyword evidence="5 10" id="KW-0812">Transmembrane</keyword>
<dbReference type="PANTHER" id="PTHR13416:SF2">
    <property type="entry name" value="TRANSMEMBRANE PROTEIN 43"/>
    <property type="match status" value="1"/>
</dbReference>
<dbReference type="GO" id="GO:0006629">
    <property type="term" value="P:lipid metabolic process"/>
    <property type="evidence" value="ECO:0007669"/>
    <property type="project" value="TreeGrafter"/>
</dbReference>
<evidence type="ECO:0000313" key="11">
    <source>
        <dbReference type="EMBL" id="KAB7497596.1"/>
    </source>
</evidence>
<dbReference type="AlphaFoldDB" id="A0A5N5STP6"/>
<evidence type="ECO:0000313" key="12">
    <source>
        <dbReference type="Proteomes" id="UP000326759"/>
    </source>
</evidence>
<accession>A0A5N5STP6</accession>
<dbReference type="GO" id="GO:0005637">
    <property type="term" value="C:nuclear inner membrane"/>
    <property type="evidence" value="ECO:0007669"/>
    <property type="project" value="TreeGrafter"/>
</dbReference>
<organism evidence="11 12">
    <name type="scientific">Armadillidium nasatum</name>
    <dbReference type="NCBI Taxonomy" id="96803"/>
    <lineage>
        <taxon>Eukaryota</taxon>
        <taxon>Metazoa</taxon>
        <taxon>Ecdysozoa</taxon>
        <taxon>Arthropoda</taxon>
        <taxon>Crustacea</taxon>
        <taxon>Multicrustacea</taxon>
        <taxon>Malacostraca</taxon>
        <taxon>Eumalacostraca</taxon>
        <taxon>Peracarida</taxon>
        <taxon>Isopoda</taxon>
        <taxon>Oniscidea</taxon>
        <taxon>Crinocheta</taxon>
        <taxon>Armadillidiidae</taxon>
        <taxon>Armadillidium</taxon>
    </lineage>
</organism>
<keyword evidence="6" id="KW-0256">Endoplasmic reticulum</keyword>
<dbReference type="OrthoDB" id="410725at2759"/>
<evidence type="ECO:0000256" key="8">
    <source>
        <dbReference type="ARBA" id="ARBA00023136"/>
    </source>
</evidence>
<evidence type="ECO:0000256" key="6">
    <source>
        <dbReference type="ARBA" id="ARBA00022824"/>
    </source>
</evidence>
<dbReference type="Proteomes" id="UP000326759">
    <property type="component" value="Unassembled WGS sequence"/>
</dbReference>